<dbReference type="InterPro" id="IPR019775">
    <property type="entry name" value="WD40_repeat_CS"/>
</dbReference>
<reference evidence="6" key="1">
    <citation type="submission" date="2022-07" db="EMBL/GenBank/DDBJ databases">
        <title>Phylogenomic reconstructions and comparative analyses of Kickxellomycotina fungi.</title>
        <authorList>
            <person name="Reynolds N.K."/>
            <person name="Stajich J.E."/>
            <person name="Barry K."/>
            <person name="Grigoriev I.V."/>
            <person name="Crous P."/>
            <person name="Smith M.E."/>
        </authorList>
    </citation>
    <scope>NUCLEOTIDE SEQUENCE</scope>
    <source>
        <strain evidence="6">BCRC 34489</strain>
    </source>
</reference>
<dbReference type="InterPro" id="IPR036322">
    <property type="entry name" value="WD40_repeat_dom_sf"/>
</dbReference>
<keyword evidence="1 3" id="KW-0853">WD repeat</keyword>
<keyword evidence="7" id="KW-1185">Reference proteome</keyword>
<dbReference type="PANTHER" id="PTHR19879:SF9">
    <property type="entry name" value="TRANSCRIPTION INITIATION FACTOR TFIID SUBUNIT 5"/>
    <property type="match status" value="1"/>
</dbReference>
<evidence type="ECO:0000313" key="6">
    <source>
        <dbReference type="EMBL" id="KAJ2784403.1"/>
    </source>
</evidence>
<dbReference type="AlphaFoldDB" id="A0A9W8LM11"/>
<dbReference type="PROSITE" id="PS50082">
    <property type="entry name" value="WD_REPEATS_2"/>
    <property type="match status" value="2"/>
</dbReference>
<feature type="repeat" description="WD" evidence="3">
    <location>
        <begin position="259"/>
        <end position="300"/>
    </location>
</feature>
<feature type="region of interest" description="Disordered" evidence="4">
    <location>
        <begin position="1"/>
        <end position="110"/>
    </location>
</feature>
<evidence type="ECO:0000259" key="5">
    <source>
        <dbReference type="Pfam" id="PF23798"/>
    </source>
</evidence>
<evidence type="ECO:0000256" key="3">
    <source>
        <dbReference type="PROSITE-ProRule" id="PRU00221"/>
    </source>
</evidence>
<feature type="repeat" description="WD" evidence="3">
    <location>
        <begin position="301"/>
        <end position="340"/>
    </location>
</feature>
<organism evidence="6 7">
    <name type="scientific">Coemansia interrupta</name>
    <dbReference type="NCBI Taxonomy" id="1126814"/>
    <lineage>
        <taxon>Eukaryota</taxon>
        <taxon>Fungi</taxon>
        <taxon>Fungi incertae sedis</taxon>
        <taxon>Zoopagomycota</taxon>
        <taxon>Kickxellomycotina</taxon>
        <taxon>Kickxellomycetes</taxon>
        <taxon>Kickxellales</taxon>
        <taxon>Kickxellaceae</taxon>
        <taxon>Coemansia</taxon>
    </lineage>
</organism>
<keyword evidence="2" id="KW-0677">Repeat</keyword>
<dbReference type="OrthoDB" id="10260946at2759"/>
<dbReference type="InterPro" id="IPR001680">
    <property type="entry name" value="WD40_rpt"/>
</dbReference>
<dbReference type="PANTHER" id="PTHR19879">
    <property type="entry name" value="TRANSCRIPTION INITIATION FACTOR TFIID"/>
    <property type="match status" value="1"/>
</dbReference>
<accession>A0A9W8LM11</accession>
<comment type="caution">
    <text evidence="6">The sequence shown here is derived from an EMBL/GenBank/DDBJ whole genome shotgun (WGS) entry which is preliminary data.</text>
</comment>
<dbReference type="InterPro" id="IPR057544">
    <property type="entry name" value="Beta-prop_SPT8"/>
</dbReference>
<feature type="domain" description="Transcription factor spt8 beta-propeller" evidence="5">
    <location>
        <begin position="325"/>
        <end position="488"/>
    </location>
</feature>
<dbReference type="InterPro" id="IPR015943">
    <property type="entry name" value="WD40/YVTN_repeat-like_dom_sf"/>
</dbReference>
<feature type="compositionally biased region" description="Acidic residues" evidence="4">
    <location>
        <begin position="1"/>
        <end position="12"/>
    </location>
</feature>
<protein>
    <submittedName>
        <fullName evidence="6">Transcription factor spt8</fullName>
    </submittedName>
</protein>
<evidence type="ECO:0000313" key="7">
    <source>
        <dbReference type="Proteomes" id="UP001140172"/>
    </source>
</evidence>
<dbReference type="SUPFAM" id="SSF50978">
    <property type="entry name" value="WD40 repeat-like"/>
    <property type="match status" value="1"/>
</dbReference>
<dbReference type="PROSITE" id="PS00678">
    <property type="entry name" value="WD_REPEATS_1"/>
    <property type="match status" value="1"/>
</dbReference>
<gene>
    <name evidence="6" type="primary">SPT8</name>
    <name evidence="6" type="ORF">GGI15_002269</name>
</gene>
<dbReference type="Proteomes" id="UP001140172">
    <property type="component" value="Unassembled WGS sequence"/>
</dbReference>
<feature type="domain" description="Transcription factor spt8 beta-propeller" evidence="5">
    <location>
        <begin position="133"/>
        <end position="315"/>
    </location>
</feature>
<feature type="compositionally biased region" description="Low complexity" evidence="4">
    <location>
        <begin position="69"/>
        <end position="91"/>
    </location>
</feature>
<name>A0A9W8LM11_9FUNG</name>
<evidence type="ECO:0000256" key="4">
    <source>
        <dbReference type="SAM" id="MobiDB-lite"/>
    </source>
</evidence>
<dbReference type="SMART" id="SM00320">
    <property type="entry name" value="WD40"/>
    <property type="match status" value="5"/>
</dbReference>
<dbReference type="Gene3D" id="2.130.10.10">
    <property type="entry name" value="YVTN repeat-like/Quinoprotein amine dehydrogenase"/>
    <property type="match status" value="2"/>
</dbReference>
<proteinExistence type="predicted"/>
<sequence length="493" mass="52001">MSDAGFNDDDLLDKELFGGDSDDAASLGMDVDGMLGMDASDGLGINGDDQPDSPAAEDGAKEATDKGQPAAAEAAGAADANADAKPAAPAAPAAPPRPDIEMDDPPGVLTMLERPAHMPDVPVSAGLSTCASYDITPTMAFLSSSPVYAASATDDMRWVFSGGADGYIRKWDFFGSVNGKQMLTLGQRHAHVDSVTKGGVCASYWDHLDAATDSAGEALSPVYSLAAHSQGMWVASGMRSGHVGLWSVRHEEGRRVALLGKHSKPVSALCKSPDEFGLVSGSWDRAAIYWDLNCGRTARVFMGHTSQVSSVAFQPTGGAEGAPRLLTASIDGQCFLWDVRRPAGDPPSERFDPAVRTPPWAASACWSADGRRVYVGRRNNTVDEYDVKMDGRPVRSLKLPMNSGPVTALAAMPNGRSLVCASTDNVRVWDLEAATDRRGTVPFQIIPGHHGGCVSTVFVDCSARYMLTLSGNRGWEGVSNNVCLGYEVTATVK</sequence>
<dbReference type="PROSITE" id="PS50294">
    <property type="entry name" value="WD_REPEATS_REGION"/>
    <property type="match status" value="1"/>
</dbReference>
<dbReference type="EMBL" id="JANBUM010000114">
    <property type="protein sequence ID" value="KAJ2784403.1"/>
    <property type="molecule type" value="Genomic_DNA"/>
</dbReference>
<evidence type="ECO:0000256" key="1">
    <source>
        <dbReference type="ARBA" id="ARBA00022574"/>
    </source>
</evidence>
<dbReference type="Pfam" id="PF23798">
    <property type="entry name" value="Beta-prop_SPT8"/>
    <property type="match status" value="2"/>
</dbReference>
<evidence type="ECO:0000256" key="2">
    <source>
        <dbReference type="ARBA" id="ARBA00022737"/>
    </source>
</evidence>